<protein>
    <submittedName>
        <fullName evidence="2">Uncharacterized protein</fullName>
    </submittedName>
</protein>
<gene>
    <name evidence="2" type="ORF">DPMN_160388</name>
</gene>
<comment type="caution">
    <text evidence="2">The sequence shown here is derived from an EMBL/GenBank/DDBJ whole genome shotgun (WGS) entry which is preliminary data.</text>
</comment>
<reference evidence="2" key="1">
    <citation type="journal article" date="2019" name="bioRxiv">
        <title>The Genome of the Zebra Mussel, Dreissena polymorpha: A Resource for Invasive Species Research.</title>
        <authorList>
            <person name="McCartney M.A."/>
            <person name="Auch B."/>
            <person name="Kono T."/>
            <person name="Mallez S."/>
            <person name="Zhang Y."/>
            <person name="Obille A."/>
            <person name="Becker A."/>
            <person name="Abrahante J.E."/>
            <person name="Garbe J."/>
            <person name="Badalamenti J.P."/>
            <person name="Herman A."/>
            <person name="Mangelson H."/>
            <person name="Liachko I."/>
            <person name="Sullivan S."/>
            <person name="Sone E.D."/>
            <person name="Koren S."/>
            <person name="Silverstein K.A.T."/>
            <person name="Beckman K.B."/>
            <person name="Gohl D.M."/>
        </authorList>
    </citation>
    <scope>NUCLEOTIDE SEQUENCE</scope>
    <source>
        <strain evidence="2">Duluth1</strain>
        <tissue evidence="2">Whole animal</tissue>
    </source>
</reference>
<name>A0A9D4EN32_DREPO</name>
<dbReference type="EMBL" id="JAIWYP010000008">
    <property type="protein sequence ID" value="KAH3782474.1"/>
    <property type="molecule type" value="Genomic_DNA"/>
</dbReference>
<feature type="region of interest" description="Disordered" evidence="1">
    <location>
        <begin position="67"/>
        <end position="114"/>
    </location>
</feature>
<keyword evidence="3" id="KW-1185">Reference proteome</keyword>
<evidence type="ECO:0000256" key="1">
    <source>
        <dbReference type="SAM" id="MobiDB-lite"/>
    </source>
</evidence>
<feature type="region of interest" description="Disordered" evidence="1">
    <location>
        <begin position="14"/>
        <end position="36"/>
    </location>
</feature>
<evidence type="ECO:0000313" key="3">
    <source>
        <dbReference type="Proteomes" id="UP000828390"/>
    </source>
</evidence>
<reference evidence="2" key="2">
    <citation type="submission" date="2020-11" db="EMBL/GenBank/DDBJ databases">
        <authorList>
            <person name="McCartney M.A."/>
            <person name="Auch B."/>
            <person name="Kono T."/>
            <person name="Mallez S."/>
            <person name="Becker A."/>
            <person name="Gohl D.M."/>
            <person name="Silverstein K.A.T."/>
            <person name="Koren S."/>
            <person name="Bechman K.B."/>
            <person name="Herman A."/>
            <person name="Abrahante J.E."/>
            <person name="Garbe J."/>
        </authorList>
    </citation>
    <scope>NUCLEOTIDE SEQUENCE</scope>
    <source>
        <strain evidence="2">Duluth1</strain>
        <tissue evidence="2">Whole animal</tissue>
    </source>
</reference>
<dbReference type="Proteomes" id="UP000828390">
    <property type="component" value="Unassembled WGS sequence"/>
</dbReference>
<accession>A0A9D4EN32</accession>
<evidence type="ECO:0000313" key="2">
    <source>
        <dbReference type="EMBL" id="KAH3782474.1"/>
    </source>
</evidence>
<sequence length="142" mass="15700">MSIAAIILTCGDVEFNPGPPKETGPKRQTQHPNQDAALESLDVSVPNRPMTRSQAPSGAITAIDAQSQNAHRTAFDPQQRRISTYATPLVSHPNSQELSQESNPTTRDENRSVKNTEISELLSTIRNDINKQPTKYRLILQI</sequence>
<feature type="compositionally biased region" description="Polar residues" evidence="1">
    <location>
        <begin position="80"/>
        <end position="105"/>
    </location>
</feature>
<dbReference type="AlphaFoldDB" id="A0A9D4EN32"/>
<proteinExistence type="predicted"/>
<organism evidence="2 3">
    <name type="scientific">Dreissena polymorpha</name>
    <name type="common">Zebra mussel</name>
    <name type="synonym">Mytilus polymorpha</name>
    <dbReference type="NCBI Taxonomy" id="45954"/>
    <lineage>
        <taxon>Eukaryota</taxon>
        <taxon>Metazoa</taxon>
        <taxon>Spiralia</taxon>
        <taxon>Lophotrochozoa</taxon>
        <taxon>Mollusca</taxon>
        <taxon>Bivalvia</taxon>
        <taxon>Autobranchia</taxon>
        <taxon>Heteroconchia</taxon>
        <taxon>Euheterodonta</taxon>
        <taxon>Imparidentia</taxon>
        <taxon>Neoheterodontei</taxon>
        <taxon>Myida</taxon>
        <taxon>Dreissenoidea</taxon>
        <taxon>Dreissenidae</taxon>
        <taxon>Dreissena</taxon>
    </lineage>
</organism>